<sequence length="2385" mass="250257">MTMHAGAAAANTPAPSTLHSGVFGRWCMLAAFLRRHHRRQRLAAAAGSSPLILASASPPSTIVRVTPVFRQSPGVSDARLPTKPRRHVVRRAAHQGRRRGRSDAAAAAAAAGLPCGPDGAAAAAAGADDEPASKRVPFPDAVDASIGVGLQQVFFTAASSAPETPASASSGSETPALAPLGDAASSPSAVAAVSAAGVAAVHSASILLEGFPLKRARNPALSTVVPSSAASTMGELLDNYFEIEISHLEAQWALFIGVREGPPPLVNERCCGVPVIVPSYAEDEGKEKEKEKEQRVPDAESRDNPIPAILPSPSACFRMAPGTHGVLSFDGSYISTGALEIADSSEIALPLLHSGSVLTTAAAVVTSSAASSAAASVDSQPPFPLPPQHQVQSPAFLPSNKQLSPDCPQLLASPLQVIASDYCARPLRSGDIVGCGVSRESQQLFFSLNGEALGCVRIAESAATAASSLTAWLYPILSVMPHSSAAAAASVAPSTNHTLACHDGVSESVVCAVRLVAGPLFCYRCVPSQYKMVRASQRSFTALLPLSSDPTVLSSTWLPSFLMRSLTRQCDLHPDTPNHLVTVSSATAPDLSSRSLWLGLGADKIASLLSDLRLKGPLPAMLHPERLAVAPAVLRGSSFIMPWRIYRGFAYFECTLTDTFNTNDPDLQLGIGVTSNSSRFSGLTIAYSSLGTLLTRSGLETGHEETEQSPSLSFRRPRAASHAPRVAAESLLPRARSPQDPPLASSSTPIQPSSAAMSVDTAGAPPTFPLQKSPSPSVLLPAGTSTGSLFAPASTAAGGSAFAVRRFSDEQYTNGDTIGCGMSFEAKEIFFTKNGALVGTVPCPKIDGETAGMLRPCVFFLRSIECASSGSPAAAAGGDSSTANATANTTTPNPLPTTPGRDPGATLAALSVCISVTPPYLFHIERHLQRNDFDSFLHSDDVSLDPERVILSYPCVTAGDVALAATALSCRALIATADEPWQAPPLSTSLPTSAPTPATRTRSWSASTPNSGPSSVTTTTTSAEGGSRNPSFGLSGSSSPHPLPTPSRFAYFEVTILDSARGVSCSAPISIGLALPDHPLDSLPGTTPYSFSFNAADGNLMFNAPFSRPPSPTSLRTGATFDAFALPSETDNPSDPMPTNEQHLAVDKFFGPTCSQGDIVGCGIDRQDSSIFFTRNGKLLGKAFSQVDFELLSHLRAAVGFHSLQSKIRINFGSRGLLFDPLQRGAELSECTADISMAGISFTKKLQLFKQLAANSSLGFWLAPTLSAPLDRASPKRQSSEAALRATIGIAPTAPAAPGSAAGSPALGGGIGGPTPPATIQRSDDPFAISPPGTFDSSKRNAHTQVVHGDVSLVHCVAGTAISSTVPSFARSASSDDHPSARSSHAAAVWRGQLVVHGGYHSTRRSLDDTWLLNLATKTWSRIPISTSSPTSRYSHSAVILQDRYFVIFGGMTDQGVILTDLRVLDLEKREWLWVESAGPGPSPRMEHMAVEYKNAMYVFGGSSMPDKKDHYASGMFRATFANSTITWTELPVERVPQVCSASACVFGQAIWVFGGASGNPMTATSTMQSFSFASQMWSTLNTNGTVPEPRMRHSACLVTGPQITAWSLYQHSLLLGKLGISASDTNHSAPPTPTTGGPGLFRKFSLIEPAALFTAGMLVVGGRSTHSDVLSAAIFEFANRSWRTVLLSDEADLTKPLVGQPVATGATGNDIGAVALFPTPLSLSVAPRARPLLAPDAPVSEMPSSVSLTDTQPSSTSAPVSWSDNLSVLESARSTEAPVGDASALPSKSVASAALDRRSASMFCITGAGGVGGVFVWGGVSVASTRDVWDPADLLKIKLWDSDHVETLRQSVLFPKAADESPVAPPTADTLGDTTAAWIEGAAVGVLQYAPNQLLASVAPRVPDDSSVISGSPPVSDLVVGNNVGRPVIGMPAPLEPAFGTSAMQSAPRLSTPGAQVGEASLVPSPSLVLQNLVSPALSSASSGPPGLPQRQLLILLEFKESKEPPHRYNITCGSLEDLLNELSQRLQRTVLPEHLSVHDPDFDMYVRLTDFTAIPTKARMQVQGSAPSPLALAQSPGSVLSGLLSPDLATAAEPAHAGTARDVDVPAPSACPLAKTFRWSRGELLGKGAVGRVYKGINEETGQFIAVKEVAMAPGEASKVLEALENEIRLLSQLQHPHVVQYFGVETTNDCTANIFMEFCPGGSIATILRSFGPLPETLIALYTKQILFGLEYLHSKNVIHRDIKGANLLVDANGRIKLADFGTARKFEELGTVSKFSFVGTPFWMAPEVIQNRPQTSKVDIFSVGCTIYEMATSHPPFSTLETTQAIFRIGTLKRMIPIPAEVVLSATAVDFYDSCTQINPEERQSASVLLHHPFLKDVAAL</sequence>
<feature type="region of interest" description="Disordered" evidence="5">
    <location>
        <begin position="376"/>
        <end position="398"/>
    </location>
</feature>
<dbReference type="Gene3D" id="1.10.510.10">
    <property type="entry name" value="Transferase(Phosphotransferase) domain 1"/>
    <property type="match status" value="1"/>
</dbReference>
<dbReference type="InterPro" id="IPR050538">
    <property type="entry name" value="MAP_kinase_kinase_kinase"/>
</dbReference>
<keyword evidence="1" id="KW-0808">Transferase</keyword>
<feature type="domain" description="Protein kinase" evidence="6">
    <location>
        <begin position="2121"/>
        <end position="2379"/>
    </location>
</feature>
<dbReference type="PANTHER" id="PTHR48016">
    <property type="entry name" value="MAP KINASE KINASE KINASE SSK2-RELATED-RELATED"/>
    <property type="match status" value="1"/>
</dbReference>
<feature type="region of interest" description="Disordered" evidence="5">
    <location>
        <begin position="1741"/>
        <end position="1762"/>
    </location>
</feature>
<dbReference type="SMART" id="SM00220">
    <property type="entry name" value="S_TKc"/>
    <property type="match status" value="1"/>
</dbReference>
<feature type="region of interest" description="Disordered" evidence="5">
    <location>
        <begin position="875"/>
        <end position="902"/>
    </location>
</feature>
<feature type="region of interest" description="Disordered" evidence="5">
    <location>
        <begin position="119"/>
        <end position="138"/>
    </location>
</feature>
<feature type="compositionally biased region" description="Polar residues" evidence="5">
    <location>
        <begin position="1743"/>
        <end position="1762"/>
    </location>
</feature>
<feature type="compositionally biased region" description="Low complexity" evidence="5">
    <location>
        <begin position="984"/>
        <end position="1040"/>
    </location>
</feature>
<dbReference type="InterPro" id="IPR008271">
    <property type="entry name" value="Ser/Thr_kinase_AS"/>
</dbReference>
<feature type="region of interest" description="Disordered" evidence="5">
    <location>
        <begin position="725"/>
        <end position="776"/>
    </location>
</feature>
<dbReference type="InterPro" id="IPR043136">
    <property type="entry name" value="B30.2/SPRY_sf"/>
</dbReference>
<feature type="region of interest" description="Disordered" evidence="5">
    <location>
        <begin position="700"/>
        <end position="719"/>
    </location>
</feature>
<dbReference type="PANTHER" id="PTHR48016:SF56">
    <property type="entry name" value="MAPKK KINASE"/>
    <property type="match status" value="1"/>
</dbReference>
<dbReference type="SMART" id="SM00612">
    <property type="entry name" value="Kelch"/>
    <property type="match status" value="2"/>
</dbReference>
<dbReference type="InterPro" id="IPR003877">
    <property type="entry name" value="SPRY_dom"/>
</dbReference>
<evidence type="ECO:0000256" key="4">
    <source>
        <dbReference type="ARBA" id="ARBA00022840"/>
    </source>
</evidence>
<gene>
    <name evidence="8" type="ORF">CAOG_004640</name>
</gene>
<feature type="compositionally biased region" description="Basic and acidic residues" evidence="5">
    <location>
        <begin position="283"/>
        <end position="303"/>
    </location>
</feature>
<feature type="domain" description="B30.2/SPRY" evidence="7">
    <location>
        <begin position="968"/>
        <end position="1217"/>
    </location>
</feature>
<dbReference type="InterPro" id="IPR000719">
    <property type="entry name" value="Prot_kinase_dom"/>
</dbReference>
<keyword evidence="4" id="KW-0067">ATP-binding</keyword>
<evidence type="ECO:0000256" key="3">
    <source>
        <dbReference type="ARBA" id="ARBA00022777"/>
    </source>
</evidence>
<evidence type="ECO:0000259" key="7">
    <source>
        <dbReference type="PROSITE" id="PS50188"/>
    </source>
</evidence>
<dbReference type="SUPFAM" id="SSF49899">
    <property type="entry name" value="Concanavalin A-like lectins/glucanases"/>
    <property type="match status" value="1"/>
</dbReference>
<evidence type="ECO:0000313" key="8">
    <source>
        <dbReference type="EMBL" id="KJE93923.1"/>
    </source>
</evidence>
<evidence type="ECO:0000256" key="1">
    <source>
        <dbReference type="ARBA" id="ARBA00022679"/>
    </source>
</evidence>
<feature type="region of interest" description="Disordered" evidence="5">
    <location>
        <begin position="981"/>
        <end position="1041"/>
    </location>
</feature>
<feature type="compositionally biased region" description="Polar residues" evidence="5">
    <location>
        <begin position="744"/>
        <end position="756"/>
    </location>
</feature>
<dbReference type="PROSITE" id="PS50011">
    <property type="entry name" value="PROTEIN_KINASE_DOM"/>
    <property type="match status" value="1"/>
</dbReference>
<dbReference type="STRING" id="595528.A0A0D2WRL7"/>
<dbReference type="InterPro" id="IPR015915">
    <property type="entry name" value="Kelch-typ_b-propeller"/>
</dbReference>
<feature type="compositionally biased region" description="Low complexity" evidence="5">
    <location>
        <begin position="1294"/>
        <end position="1305"/>
    </location>
</feature>
<dbReference type="Pfam" id="PF24681">
    <property type="entry name" value="Kelch_KLHDC2_KLHL20_DRC7"/>
    <property type="match status" value="1"/>
</dbReference>
<dbReference type="PROSITE" id="PS00108">
    <property type="entry name" value="PROTEIN_KINASE_ST"/>
    <property type="match status" value="1"/>
</dbReference>
<proteinExistence type="predicted"/>
<feature type="region of interest" description="Disordered" evidence="5">
    <location>
        <begin position="162"/>
        <end position="181"/>
    </location>
</feature>
<dbReference type="SUPFAM" id="SSF56112">
    <property type="entry name" value="Protein kinase-like (PK-like)"/>
    <property type="match status" value="1"/>
</dbReference>
<feature type="compositionally biased region" description="Low complexity" evidence="5">
    <location>
        <begin position="162"/>
        <end position="176"/>
    </location>
</feature>
<dbReference type="Proteomes" id="UP000008743">
    <property type="component" value="Unassembled WGS sequence"/>
</dbReference>
<feature type="compositionally biased region" description="Polar residues" evidence="5">
    <location>
        <begin position="389"/>
        <end position="398"/>
    </location>
</feature>
<dbReference type="GO" id="GO:0004672">
    <property type="term" value="F:protein kinase activity"/>
    <property type="evidence" value="ECO:0007669"/>
    <property type="project" value="InterPro"/>
</dbReference>
<feature type="region of interest" description="Disordered" evidence="5">
    <location>
        <begin position="282"/>
        <end position="306"/>
    </location>
</feature>
<dbReference type="CDD" id="cd12885">
    <property type="entry name" value="SPRY_RanBP_like"/>
    <property type="match status" value="1"/>
</dbReference>
<reference evidence="9" key="1">
    <citation type="submission" date="2011-02" db="EMBL/GenBank/DDBJ databases">
        <title>The Genome Sequence of Capsaspora owczarzaki ATCC 30864.</title>
        <authorList>
            <person name="Russ C."/>
            <person name="Cuomo C."/>
            <person name="Burger G."/>
            <person name="Gray M.W."/>
            <person name="Holland P.W.H."/>
            <person name="King N."/>
            <person name="Lang F.B.F."/>
            <person name="Roger A.J."/>
            <person name="Ruiz-Trillo I."/>
            <person name="Young S.K."/>
            <person name="Zeng Q."/>
            <person name="Gargeya S."/>
            <person name="Alvarado L."/>
            <person name="Berlin A."/>
            <person name="Chapman S.B."/>
            <person name="Chen Z."/>
            <person name="Freedman E."/>
            <person name="Gellesch M."/>
            <person name="Goldberg J."/>
            <person name="Griggs A."/>
            <person name="Gujja S."/>
            <person name="Heilman E."/>
            <person name="Heiman D."/>
            <person name="Howarth C."/>
            <person name="Mehta T."/>
            <person name="Neiman D."/>
            <person name="Pearson M."/>
            <person name="Roberts A."/>
            <person name="Saif S."/>
            <person name="Shea T."/>
            <person name="Shenoy N."/>
            <person name="Sisk P."/>
            <person name="Stolte C."/>
            <person name="Sykes S."/>
            <person name="White J."/>
            <person name="Yandava C."/>
            <person name="Haas B."/>
            <person name="Nusbaum C."/>
            <person name="Birren B."/>
        </authorList>
    </citation>
    <scope>NUCLEOTIDE SEQUENCE</scope>
    <source>
        <strain evidence="9">ATCC 30864</strain>
    </source>
</reference>
<dbReference type="Gene3D" id="2.120.10.80">
    <property type="entry name" value="Kelch-type beta propeller"/>
    <property type="match status" value="2"/>
</dbReference>
<organism evidence="8 9">
    <name type="scientific">Capsaspora owczarzaki (strain ATCC 30864)</name>
    <dbReference type="NCBI Taxonomy" id="595528"/>
    <lineage>
        <taxon>Eukaryota</taxon>
        <taxon>Filasterea</taxon>
        <taxon>Capsaspora</taxon>
    </lineage>
</organism>
<keyword evidence="9" id="KW-1185">Reference proteome</keyword>
<dbReference type="InterPro" id="IPR001870">
    <property type="entry name" value="B30.2/SPRY"/>
</dbReference>
<dbReference type="InterPro" id="IPR013320">
    <property type="entry name" value="ConA-like_dom_sf"/>
</dbReference>
<dbReference type="InterPro" id="IPR011009">
    <property type="entry name" value="Kinase-like_dom_sf"/>
</dbReference>
<dbReference type="InterPro" id="IPR044736">
    <property type="entry name" value="Gid1/RanBPM/SPLA_SPRY"/>
</dbReference>
<dbReference type="Pfam" id="PF00069">
    <property type="entry name" value="Pkinase"/>
    <property type="match status" value="1"/>
</dbReference>
<dbReference type="SUPFAM" id="SSF117281">
    <property type="entry name" value="Kelch motif"/>
    <property type="match status" value="1"/>
</dbReference>
<protein>
    <submittedName>
        <fullName evidence="8">STE/STE11 protein kinase</fullName>
    </submittedName>
</protein>
<evidence type="ECO:0000256" key="2">
    <source>
        <dbReference type="ARBA" id="ARBA00022741"/>
    </source>
</evidence>
<dbReference type="eggNOG" id="KOG0198">
    <property type="taxonomic scope" value="Eukaryota"/>
</dbReference>
<keyword evidence="3 8" id="KW-0418">Kinase</keyword>
<dbReference type="InParanoid" id="A0A0D2WRL7"/>
<feature type="region of interest" description="Disordered" evidence="5">
    <location>
        <begin position="1294"/>
        <end position="1320"/>
    </location>
</feature>
<evidence type="ECO:0000259" key="6">
    <source>
        <dbReference type="PROSITE" id="PS50011"/>
    </source>
</evidence>
<dbReference type="Gene3D" id="2.60.120.920">
    <property type="match status" value="3"/>
</dbReference>
<dbReference type="PROSITE" id="PS50188">
    <property type="entry name" value="B302_SPRY"/>
    <property type="match status" value="1"/>
</dbReference>
<dbReference type="Pfam" id="PF00622">
    <property type="entry name" value="SPRY"/>
    <property type="match status" value="2"/>
</dbReference>
<name>A0A0D2WRL7_CAPO3</name>
<dbReference type="CDD" id="cd06606">
    <property type="entry name" value="STKc_MAPKKK"/>
    <property type="match status" value="1"/>
</dbReference>
<feature type="compositionally biased region" description="Low complexity" evidence="5">
    <location>
        <begin position="875"/>
        <end position="892"/>
    </location>
</feature>
<evidence type="ECO:0000256" key="5">
    <source>
        <dbReference type="SAM" id="MobiDB-lite"/>
    </source>
</evidence>
<dbReference type="GO" id="GO:0005524">
    <property type="term" value="F:ATP binding"/>
    <property type="evidence" value="ECO:0007669"/>
    <property type="project" value="UniProtKB-KW"/>
</dbReference>
<dbReference type="EMBL" id="KE346366">
    <property type="protein sequence ID" value="KJE93923.1"/>
    <property type="molecule type" value="Genomic_DNA"/>
</dbReference>
<evidence type="ECO:0000313" key="9">
    <source>
        <dbReference type="Proteomes" id="UP000008743"/>
    </source>
</evidence>
<dbReference type="InterPro" id="IPR006652">
    <property type="entry name" value="Kelch_1"/>
</dbReference>
<keyword evidence="2" id="KW-0547">Nucleotide-binding</keyword>
<dbReference type="SMART" id="SM00449">
    <property type="entry name" value="SPRY"/>
    <property type="match status" value="2"/>
</dbReference>
<accession>A0A0D2WRL7</accession>